<accession>A0A4R6EFL1</accession>
<keyword evidence="5" id="KW-1185">Reference proteome</keyword>
<keyword evidence="1" id="KW-0472">Membrane</keyword>
<evidence type="ECO:0000259" key="3">
    <source>
        <dbReference type="PROSITE" id="PS50887"/>
    </source>
</evidence>
<dbReference type="Proteomes" id="UP000295129">
    <property type="component" value="Unassembled WGS sequence"/>
</dbReference>
<feature type="domain" description="GGDEF" evidence="3">
    <location>
        <begin position="427"/>
        <end position="559"/>
    </location>
</feature>
<keyword evidence="1" id="KW-0812">Transmembrane</keyword>
<dbReference type="PROSITE" id="PS50887">
    <property type="entry name" value="GGDEF"/>
    <property type="match status" value="1"/>
</dbReference>
<dbReference type="GO" id="GO:0071111">
    <property type="term" value="F:cyclic-guanylate-specific phosphodiesterase activity"/>
    <property type="evidence" value="ECO:0007669"/>
    <property type="project" value="InterPro"/>
</dbReference>
<evidence type="ECO:0000313" key="5">
    <source>
        <dbReference type="Proteomes" id="UP000295129"/>
    </source>
</evidence>
<dbReference type="InterPro" id="IPR001633">
    <property type="entry name" value="EAL_dom"/>
</dbReference>
<evidence type="ECO:0000256" key="1">
    <source>
        <dbReference type="SAM" id="Phobius"/>
    </source>
</evidence>
<dbReference type="Pfam" id="PF00990">
    <property type="entry name" value="GGDEF"/>
    <property type="match status" value="1"/>
</dbReference>
<protein>
    <submittedName>
        <fullName evidence="4">Diguanylate cyclase (GGDEF)-like protein</fullName>
    </submittedName>
</protein>
<sequence length="824" mass="90625">MTVTSRGIMTGVFFRFFPRLAGRLAIFWLLLALPLAVPAARVEGTAPRAHVLVLMSYHHGHSWEDTILKGIDEWHGVGNAQRPVFHVEWMDSRRYPDAAQRERFAGYLREKYRGQPFDLVITVDNNALEFALHDSELLAGTPIVFCGVNGDPVPIVGGRAGVTGVAEHFDLERTLRLARALHEDAGMLLFLTAADETGAGIRETLRRALDAMQVELPVDHWVVDNLAQIAPRLKALPEKTLIFAFGSMPETAGGRTLGPEEVVAYLRARTALPLYSDLDRTVGFGAVGGYMNSGLETGRVTAGLAIRVLEGEDPAAIPYVYDAPLALVFDYKELRRLGIPTRKLPEGRVLLNAPPSLFDPEYRGQLIAFSTVVALLLLALIALLFRSRMQAERQAALRYQATHDELTGLPNRRWLMEHLAARAPEGGSLALVMLDLNRFKLVNDTYGHSFGDELVAAVALRLKQWLINDELLVRFSGDAFVIVTRCDSDGALEGVRERCSRMLVEPFMIKGRRIPVSAAFGMSIAPGGSDEHERLLREADTAMYEAKRSGRAQVVLFDNGIHERAVRQFQIEAALQLALERGEIGVHFQPIVDSDSGRTAGFEALARWTHADLGPIPPVEFIRAATESGRIGQLTQLVLRAACRAFVPHLCAHGQPYLAVNVSVSDIYADEFSTRLVEILAAEGVPPDRLVLEVTEDMLLGDVHAVTQALARLRDQGVRIAIDDFGTGYASMGYLSNYMVNIIKIDRSFVRNILTNGSDQKIVRAVVSMAADLELAVVTEGVETAEQAALLRQLGCVLLQGYAYGRPRPPEEWAVDGRLEALSA</sequence>
<dbReference type="SUPFAM" id="SSF141868">
    <property type="entry name" value="EAL domain-like"/>
    <property type="match status" value="1"/>
</dbReference>
<dbReference type="SMART" id="SM00267">
    <property type="entry name" value="GGDEF"/>
    <property type="match status" value="1"/>
</dbReference>
<dbReference type="Gene3D" id="3.30.70.270">
    <property type="match status" value="1"/>
</dbReference>
<dbReference type="InterPro" id="IPR035919">
    <property type="entry name" value="EAL_sf"/>
</dbReference>
<dbReference type="InterPro" id="IPR029787">
    <property type="entry name" value="Nucleotide_cyclase"/>
</dbReference>
<dbReference type="AlphaFoldDB" id="A0A4R6EFL1"/>
<dbReference type="PANTHER" id="PTHR33121:SF70">
    <property type="entry name" value="SIGNALING PROTEIN YKOW"/>
    <property type="match status" value="1"/>
</dbReference>
<dbReference type="InterPro" id="IPR050706">
    <property type="entry name" value="Cyclic-di-GMP_PDE-like"/>
</dbReference>
<evidence type="ECO:0000259" key="2">
    <source>
        <dbReference type="PROSITE" id="PS50883"/>
    </source>
</evidence>
<dbReference type="InterPro" id="IPR000160">
    <property type="entry name" value="GGDEF_dom"/>
</dbReference>
<organism evidence="4 5">
    <name type="scientific">Azoarcus indigens</name>
    <dbReference type="NCBI Taxonomy" id="29545"/>
    <lineage>
        <taxon>Bacteria</taxon>
        <taxon>Pseudomonadati</taxon>
        <taxon>Pseudomonadota</taxon>
        <taxon>Betaproteobacteria</taxon>
        <taxon>Rhodocyclales</taxon>
        <taxon>Zoogloeaceae</taxon>
        <taxon>Azoarcus</taxon>
    </lineage>
</organism>
<proteinExistence type="predicted"/>
<dbReference type="CDD" id="cd01949">
    <property type="entry name" value="GGDEF"/>
    <property type="match status" value="1"/>
</dbReference>
<reference evidence="4 5" key="1">
    <citation type="submission" date="2019-03" db="EMBL/GenBank/DDBJ databases">
        <title>Genomic Encyclopedia of Type Strains, Phase IV (KMG-IV): sequencing the most valuable type-strain genomes for metagenomic binning, comparative biology and taxonomic classification.</title>
        <authorList>
            <person name="Goeker M."/>
        </authorList>
    </citation>
    <scope>NUCLEOTIDE SEQUENCE [LARGE SCALE GENOMIC DNA]</scope>
    <source>
        <strain evidence="4 5">DSM 12121</strain>
    </source>
</reference>
<evidence type="ECO:0000313" key="4">
    <source>
        <dbReference type="EMBL" id="TDN56108.1"/>
    </source>
</evidence>
<dbReference type="RefSeq" id="WP_162851647.1">
    <property type="nucleotide sequence ID" value="NZ_SNVV01000002.1"/>
</dbReference>
<dbReference type="PANTHER" id="PTHR33121">
    <property type="entry name" value="CYCLIC DI-GMP PHOSPHODIESTERASE PDEF"/>
    <property type="match status" value="1"/>
</dbReference>
<dbReference type="Gene3D" id="3.20.20.450">
    <property type="entry name" value="EAL domain"/>
    <property type="match status" value="1"/>
</dbReference>
<keyword evidence="1" id="KW-1133">Transmembrane helix</keyword>
<dbReference type="SUPFAM" id="SSF55073">
    <property type="entry name" value="Nucleotide cyclase"/>
    <property type="match status" value="1"/>
</dbReference>
<comment type="caution">
    <text evidence="4">The sequence shown here is derived from an EMBL/GenBank/DDBJ whole genome shotgun (WGS) entry which is preliminary data.</text>
</comment>
<name>A0A4R6EFL1_9RHOO</name>
<dbReference type="SMART" id="SM00052">
    <property type="entry name" value="EAL"/>
    <property type="match status" value="1"/>
</dbReference>
<feature type="transmembrane region" description="Helical" evidence="1">
    <location>
        <begin position="366"/>
        <end position="385"/>
    </location>
</feature>
<dbReference type="Gene3D" id="3.40.50.2300">
    <property type="match status" value="2"/>
</dbReference>
<dbReference type="PROSITE" id="PS50883">
    <property type="entry name" value="EAL"/>
    <property type="match status" value="1"/>
</dbReference>
<gene>
    <name evidence="4" type="ORF">C7389_10243</name>
</gene>
<dbReference type="InterPro" id="IPR043128">
    <property type="entry name" value="Rev_trsase/Diguanyl_cyclase"/>
</dbReference>
<dbReference type="NCBIfam" id="TIGR00254">
    <property type="entry name" value="GGDEF"/>
    <property type="match status" value="1"/>
</dbReference>
<feature type="domain" description="EAL" evidence="2">
    <location>
        <begin position="568"/>
        <end position="821"/>
    </location>
</feature>
<dbReference type="CDD" id="cd01948">
    <property type="entry name" value="EAL"/>
    <property type="match status" value="1"/>
</dbReference>
<dbReference type="Pfam" id="PF00563">
    <property type="entry name" value="EAL"/>
    <property type="match status" value="1"/>
</dbReference>
<dbReference type="EMBL" id="SNVV01000002">
    <property type="protein sequence ID" value="TDN56108.1"/>
    <property type="molecule type" value="Genomic_DNA"/>
</dbReference>